<dbReference type="EMBL" id="BAABGY010000016">
    <property type="protein sequence ID" value="GAA4342042.1"/>
    <property type="molecule type" value="Genomic_DNA"/>
</dbReference>
<protein>
    <submittedName>
        <fullName evidence="5">Carboxypeptidase-like regulatory domain-containing protein</fullName>
    </submittedName>
</protein>
<gene>
    <name evidence="5" type="ORF">GCM10023184_41060</name>
</gene>
<evidence type="ECO:0000256" key="3">
    <source>
        <dbReference type="ARBA" id="ARBA00023237"/>
    </source>
</evidence>
<keyword evidence="4" id="KW-0732">Signal</keyword>
<evidence type="ECO:0000313" key="6">
    <source>
        <dbReference type="Proteomes" id="UP001501725"/>
    </source>
</evidence>
<reference evidence="6" key="1">
    <citation type="journal article" date="2019" name="Int. J. Syst. Evol. Microbiol.">
        <title>The Global Catalogue of Microorganisms (GCM) 10K type strain sequencing project: providing services to taxonomists for standard genome sequencing and annotation.</title>
        <authorList>
            <consortium name="The Broad Institute Genomics Platform"/>
            <consortium name="The Broad Institute Genome Sequencing Center for Infectious Disease"/>
            <person name="Wu L."/>
            <person name="Ma J."/>
        </authorList>
    </citation>
    <scope>NUCLEOTIDE SEQUENCE [LARGE SCALE GENOMIC DNA]</scope>
    <source>
        <strain evidence="6">JCM 17919</strain>
    </source>
</reference>
<keyword evidence="3" id="KW-0998">Cell outer membrane</keyword>
<feature type="signal peptide" evidence="4">
    <location>
        <begin position="1"/>
        <end position="19"/>
    </location>
</feature>
<proteinExistence type="predicted"/>
<keyword evidence="6" id="KW-1185">Reference proteome</keyword>
<comment type="subcellular location">
    <subcellularLocation>
        <location evidence="1">Cell outer membrane</location>
    </subcellularLocation>
</comment>
<dbReference type="Gene3D" id="2.40.170.20">
    <property type="entry name" value="TonB-dependent receptor, beta-barrel domain"/>
    <property type="match status" value="1"/>
</dbReference>
<accession>A0ABP8HP14</accession>
<evidence type="ECO:0000256" key="2">
    <source>
        <dbReference type="ARBA" id="ARBA00023136"/>
    </source>
</evidence>
<name>A0ABP8HP14_9BACT</name>
<sequence length="786" mass="86485">MRNLFLLLLLLSAGLRAPAQTLTQTLRGSITDKISEQPLAGATVSVEGTGLSALSDSRGVFVLPGVPVGRVRVTVSYAGYSGVSVPEVLVTAGKEVVLDVSLEQYSRALSEVVVQGTRTKKGNVANEYAGSSARSFNIDEVNRYAGGRNDPSKLVSNYSGVISNNDSRNDIVVRGNSPAGVLWRIEGLPAPSPNHYSTLGTTGGPISALNTNALKTSDFYTGAFPAEYGNALAAVFDINLRSGNTARHERTLQLNLFSGLEAMLEGPVGKKGASYLAGYRYSFVQIGQALGLDVGTQAVPKYQDWVYHLQLAKTKAGRLSLYGMGGTSSIDFLGREIDTTDFYSRKDQDAYVRSNFYLVGAKHTIDLNANTYLRTSVSYSRTSATFESYQYPMPLPPYKNRWQVSGIDDRQSVLRFATLLNAKSSARFSWRAGITGERYGLRSFVQDREGKPETEPFAVNRDYDDAFLLMQYFGQARYKPTGRWTVIAGLHGMHLTFNNSGMLAPRASVAYTLNPKSSLTLSYGLHGQLQPLPVYLYKGTGSNRDLDFTKAHHMVLGYENRFAANWRVKAELYRQQLFDVPVEAAPSGFSMLNAGSDFTFPEKGGLVNAGTGTNSGVELTIEKFLSGGFYLLGTGSVFDSKYKGSDGVERNSTYNYGYAANLLGGREWKLGKGCRSVFTFDLRLSTIGGRYATPVDLEASRAAGKEVFDEARYNSERLGSYFRLDTKFGLRVNSKRRKLSQTFYLDLQNVTNRENIFLRRFNPLYGTTGNVNQIGFFPDILYRVQF</sequence>
<dbReference type="Proteomes" id="UP001501725">
    <property type="component" value="Unassembled WGS sequence"/>
</dbReference>
<dbReference type="Pfam" id="PF13620">
    <property type="entry name" value="CarboxypepD_reg"/>
    <property type="match status" value="1"/>
</dbReference>
<dbReference type="Gene3D" id="2.60.40.1120">
    <property type="entry name" value="Carboxypeptidase-like, regulatory domain"/>
    <property type="match status" value="1"/>
</dbReference>
<dbReference type="RefSeq" id="WP_345257806.1">
    <property type="nucleotide sequence ID" value="NZ_BAABGY010000016.1"/>
</dbReference>
<dbReference type="InterPro" id="IPR036942">
    <property type="entry name" value="Beta-barrel_TonB_sf"/>
</dbReference>
<dbReference type="SUPFAM" id="SSF49464">
    <property type="entry name" value="Carboxypeptidase regulatory domain-like"/>
    <property type="match status" value="1"/>
</dbReference>
<evidence type="ECO:0000256" key="1">
    <source>
        <dbReference type="ARBA" id="ARBA00004442"/>
    </source>
</evidence>
<dbReference type="SUPFAM" id="SSF56935">
    <property type="entry name" value="Porins"/>
    <property type="match status" value="1"/>
</dbReference>
<keyword evidence="2" id="KW-0472">Membrane</keyword>
<dbReference type="InterPro" id="IPR037066">
    <property type="entry name" value="Plug_dom_sf"/>
</dbReference>
<comment type="caution">
    <text evidence="5">The sequence shown here is derived from an EMBL/GenBank/DDBJ whole genome shotgun (WGS) entry which is preliminary data.</text>
</comment>
<evidence type="ECO:0000256" key="4">
    <source>
        <dbReference type="SAM" id="SignalP"/>
    </source>
</evidence>
<organism evidence="5 6">
    <name type="scientific">Flaviaesturariibacter amylovorans</name>
    <dbReference type="NCBI Taxonomy" id="1084520"/>
    <lineage>
        <taxon>Bacteria</taxon>
        <taxon>Pseudomonadati</taxon>
        <taxon>Bacteroidota</taxon>
        <taxon>Chitinophagia</taxon>
        <taxon>Chitinophagales</taxon>
        <taxon>Chitinophagaceae</taxon>
        <taxon>Flaviaestuariibacter</taxon>
    </lineage>
</organism>
<feature type="chain" id="PRO_5047043991" evidence="4">
    <location>
        <begin position="20"/>
        <end position="786"/>
    </location>
</feature>
<dbReference type="InterPro" id="IPR008969">
    <property type="entry name" value="CarboxyPept-like_regulatory"/>
</dbReference>
<dbReference type="Gene3D" id="2.170.130.10">
    <property type="entry name" value="TonB-dependent receptor, plug domain"/>
    <property type="match status" value="1"/>
</dbReference>
<evidence type="ECO:0000313" key="5">
    <source>
        <dbReference type="EMBL" id="GAA4342042.1"/>
    </source>
</evidence>